<protein>
    <submittedName>
        <fullName evidence="1">Uncharacterized protein</fullName>
    </submittedName>
</protein>
<dbReference type="RefSeq" id="WP_048940011.1">
    <property type="nucleotide sequence ID" value="NZ_CP012077.1"/>
</dbReference>
<accession>A0AAN1S0J2</accession>
<evidence type="ECO:0000313" key="1">
    <source>
        <dbReference type="EMBL" id="AZW19170.1"/>
    </source>
</evidence>
<sequence>MGTRADFYVGRGDKAEWLGSVAWDGYPDGFERDGLLNASTEQQFREAVADELASRLDGTTPEMGWPWPWEDSHTTDYAYAFDFGKVYGSCGDHWFDAHAVSTGAGDDETAADDTPVKYPNMTAIQNVDFGSRSGVIFIGG</sequence>
<name>A0AAN1S0J2_9BORD</name>
<evidence type="ECO:0000313" key="2">
    <source>
        <dbReference type="Proteomes" id="UP000282741"/>
    </source>
</evidence>
<reference evidence="2" key="1">
    <citation type="submission" date="2017-10" db="EMBL/GenBank/DDBJ databases">
        <title>Whole genome sequencing of various Bordetella species.</title>
        <authorList>
            <person name="Weigand M.R."/>
            <person name="Loparev V."/>
            <person name="Peng Y."/>
            <person name="Bowden K.E."/>
            <person name="Tondella M.L."/>
            <person name="Williams M.M."/>
        </authorList>
    </citation>
    <scope>NUCLEOTIDE SEQUENCE [LARGE SCALE GENOMIC DNA]</scope>
    <source>
        <strain evidence="2">H720</strain>
    </source>
</reference>
<organism evidence="1 2">
    <name type="scientific">Bordetella hinzii</name>
    <dbReference type="NCBI Taxonomy" id="103855"/>
    <lineage>
        <taxon>Bacteria</taxon>
        <taxon>Pseudomonadati</taxon>
        <taxon>Pseudomonadota</taxon>
        <taxon>Betaproteobacteria</taxon>
        <taxon>Burkholderiales</taxon>
        <taxon>Alcaligenaceae</taxon>
        <taxon>Bordetella</taxon>
    </lineage>
</organism>
<proteinExistence type="predicted"/>
<dbReference type="EMBL" id="CP024172">
    <property type="protein sequence ID" value="AZW19170.1"/>
    <property type="molecule type" value="Genomic_DNA"/>
</dbReference>
<dbReference type="Proteomes" id="UP000282741">
    <property type="component" value="Chromosome"/>
</dbReference>
<gene>
    <name evidence="1" type="ORF">CS347_21620</name>
</gene>
<dbReference type="AlphaFoldDB" id="A0AAN1S0J2"/>